<keyword evidence="4" id="KW-0807">Transducer</keyword>
<evidence type="ECO:0000256" key="3">
    <source>
        <dbReference type="ARBA" id="ARBA00022989"/>
    </source>
</evidence>
<dbReference type="AlphaFoldDB" id="A0A2R5GL97"/>
<evidence type="ECO:0000256" key="4">
    <source>
        <dbReference type="ARBA" id="ARBA00023040"/>
    </source>
</evidence>
<evidence type="ECO:0000259" key="8">
    <source>
        <dbReference type="PROSITE" id="PS50262"/>
    </source>
</evidence>
<proteinExistence type="predicted"/>
<dbReference type="Pfam" id="PF00001">
    <property type="entry name" value="7tm_1"/>
    <property type="match status" value="1"/>
</dbReference>
<protein>
    <submittedName>
        <fullName evidence="9">Octopamine receptor beta-2R</fullName>
    </submittedName>
</protein>
<reference evidence="9 10" key="1">
    <citation type="submission" date="2017-12" db="EMBL/GenBank/DDBJ databases">
        <title>Sequencing, de novo assembly and annotation of complete genome of a new Thraustochytrid species, strain FCC1311.</title>
        <authorList>
            <person name="Sedici K."/>
            <person name="Godart F."/>
            <person name="Aiese Cigliano R."/>
            <person name="Sanseverino W."/>
            <person name="Barakat M."/>
            <person name="Ortet P."/>
            <person name="Marechal E."/>
            <person name="Cagnac O."/>
            <person name="Amato A."/>
        </authorList>
    </citation>
    <scope>NUCLEOTIDE SEQUENCE [LARGE SCALE GENOMIC DNA]</scope>
</reference>
<keyword evidence="5 7" id="KW-0472">Membrane</keyword>
<dbReference type="InterPro" id="IPR017452">
    <property type="entry name" value="GPCR_Rhodpsn_7TM"/>
</dbReference>
<organism evidence="9 10">
    <name type="scientific">Hondaea fermentalgiana</name>
    <dbReference type="NCBI Taxonomy" id="2315210"/>
    <lineage>
        <taxon>Eukaryota</taxon>
        <taxon>Sar</taxon>
        <taxon>Stramenopiles</taxon>
        <taxon>Bigyra</taxon>
        <taxon>Labyrinthulomycetes</taxon>
        <taxon>Thraustochytrida</taxon>
        <taxon>Thraustochytriidae</taxon>
        <taxon>Hondaea</taxon>
    </lineage>
</organism>
<dbReference type="InterPro" id="IPR000276">
    <property type="entry name" value="GPCR_Rhodpsn"/>
</dbReference>
<dbReference type="OrthoDB" id="10018303at2759"/>
<evidence type="ECO:0000256" key="2">
    <source>
        <dbReference type="ARBA" id="ARBA00022692"/>
    </source>
</evidence>
<name>A0A2R5GL97_9STRA</name>
<comment type="subcellular location">
    <subcellularLocation>
        <location evidence="1">Membrane</location>
        <topology evidence="1">Multi-pass membrane protein</topology>
    </subcellularLocation>
</comment>
<dbReference type="SUPFAM" id="SSF81321">
    <property type="entry name" value="Family A G protein-coupled receptor-like"/>
    <property type="match status" value="1"/>
</dbReference>
<feature type="transmembrane region" description="Helical" evidence="7">
    <location>
        <begin position="102"/>
        <end position="121"/>
    </location>
</feature>
<keyword evidence="2 7" id="KW-0812">Transmembrane</keyword>
<keyword evidence="3 7" id="KW-1133">Transmembrane helix</keyword>
<feature type="transmembrane region" description="Helical" evidence="7">
    <location>
        <begin position="316"/>
        <end position="334"/>
    </location>
</feature>
<feature type="transmembrane region" description="Helical" evidence="7">
    <location>
        <begin position="221"/>
        <end position="243"/>
    </location>
</feature>
<dbReference type="Proteomes" id="UP000241890">
    <property type="component" value="Unassembled WGS sequence"/>
</dbReference>
<keyword evidence="4" id="KW-0297">G-protein coupled receptor</keyword>
<feature type="domain" description="G-protein coupled receptors family 1 profile" evidence="8">
    <location>
        <begin position="82"/>
        <end position="332"/>
    </location>
</feature>
<feature type="transmembrane region" description="Helical" evidence="7">
    <location>
        <begin position="180"/>
        <end position="201"/>
    </location>
</feature>
<evidence type="ECO:0000256" key="1">
    <source>
        <dbReference type="ARBA" id="ARBA00004141"/>
    </source>
</evidence>
<keyword evidence="10" id="KW-1185">Reference proteome</keyword>
<dbReference type="CDD" id="cd00637">
    <property type="entry name" value="7tm_classA_rhodopsin-like"/>
    <property type="match status" value="1"/>
</dbReference>
<evidence type="ECO:0000256" key="7">
    <source>
        <dbReference type="SAM" id="Phobius"/>
    </source>
</evidence>
<sequence length="544" mass="59482">MEQNKRNVNASSAALASLVCAAGGDPSGDILQGFEGKLAAAALCDCSTAVVNVDLDWSLSSKPGNILYYVVLGILGISVVIANMAIIIGIARDRNIQQLHNLLVAGQALSDLPVGLLAAIFNLGSLFNNGQILGGEAGCAVYGFGIVATCQTTVFSLCLIAYSRKVRILDNAHVPMRRMLLLYCCGVWGGSMTLMGIYVLLTTARMSCSRAFCNPIWNVELIIVNGITLGLPIVYTVSVYYRIHCRLKETMRAVETTLCSRTGQDIYSRNKTTRLMILMSGSILVLWTPLYIFYLFSVYKLAVGRDPGGMQVMERLLGISAVGSSLASPIIYAFKNKTLKLAMQYSFLPQEWKLAAADRERARALVKQQRRNASQHQISSTDCSRVSDQDCTMRCPCTFKSHDLCKWLFGRSNFQGRLAAVTSDVRWSVSHEQSGKPPGLAQARGIFKRAPGEGRDPEGQFAAVDEAALEQVIARDREEHASFWEQGHFAPRATHLHANVCRRPSCSVDEEDHEHDASDSDVDVACKANLEDCAVSENTSMQLS</sequence>
<evidence type="ECO:0000313" key="10">
    <source>
        <dbReference type="Proteomes" id="UP000241890"/>
    </source>
</evidence>
<dbReference type="PANTHER" id="PTHR24240">
    <property type="entry name" value="OPSIN"/>
    <property type="match status" value="1"/>
</dbReference>
<gene>
    <name evidence="9" type="ORF">FCC1311_052732</name>
</gene>
<evidence type="ECO:0000313" key="9">
    <source>
        <dbReference type="EMBL" id="GBG29051.1"/>
    </source>
</evidence>
<evidence type="ECO:0000256" key="5">
    <source>
        <dbReference type="ARBA" id="ARBA00023136"/>
    </source>
</evidence>
<dbReference type="GO" id="GO:0016020">
    <property type="term" value="C:membrane"/>
    <property type="evidence" value="ECO:0007669"/>
    <property type="project" value="UniProtKB-SubCell"/>
</dbReference>
<comment type="caution">
    <text evidence="9">The sequence shown here is derived from an EMBL/GenBank/DDBJ whole genome shotgun (WGS) entry which is preliminary data.</text>
</comment>
<dbReference type="GO" id="GO:0004930">
    <property type="term" value="F:G protein-coupled receptor activity"/>
    <property type="evidence" value="ECO:0007669"/>
    <property type="project" value="UniProtKB-KW"/>
</dbReference>
<accession>A0A2R5GL97</accession>
<dbReference type="PROSITE" id="PS50262">
    <property type="entry name" value="G_PROTEIN_RECEP_F1_2"/>
    <property type="match status" value="1"/>
</dbReference>
<evidence type="ECO:0000256" key="6">
    <source>
        <dbReference type="ARBA" id="ARBA00023170"/>
    </source>
</evidence>
<dbReference type="EMBL" id="BEYU01000052">
    <property type="protein sequence ID" value="GBG29051.1"/>
    <property type="molecule type" value="Genomic_DNA"/>
</dbReference>
<dbReference type="Gene3D" id="1.20.1070.10">
    <property type="entry name" value="Rhodopsin 7-helix transmembrane proteins"/>
    <property type="match status" value="1"/>
</dbReference>
<dbReference type="PRINTS" id="PR00237">
    <property type="entry name" value="GPCRRHODOPSN"/>
</dbReference>
<feature type="transmembrane region" description="Helical" evidence="7">
    <location>
        <begin position="275"/>
        <end position="296"/>
    </location>
</feature>
<feature type="transmembrane region" description="Helical" evidence="7">
    <location>
        <begin position="66"/>
        <end position="90"/>
    </location>
</feature>
<feature type="transmembrane region" description="Helical" evidence="7">
    <location>
        <begin position="141"/>
        <end position="160"/>
    </location>
</feature>
<keyword evidence="6 9" id="KW-0675">Receptor</keyword>
<dbReference type="InterPro" id="IPR050125">
    <property type="entry name" value="GPCR_opsins"/>
</dbReference>
<dbReference type="InParanoid" id="A0A2R5GL97"/>